<evidence type="ECO:0000313" key="2">
    <source>
        <dbReference type="Proteomes" id="UP000294744"/>
    </source>
</evidence>
<accession>A0A4R4UK84</accession>
<protein>
    <submittedName>
        <fullName evidence="1">Uncharacterized protein</fullName>
    </submittedName>
</protein>
<dbReference type="AlphaFoldDB" id="A0A4R4UK84"/>
<gene>
    <name evidence="1" type="ORF">E1161_13545</name>
</gene>
<comment type="caution">
    <text evidence="1">The sequence shown here is derived from an EMBL/GenBank/DDBJ whole genome shotgun (WGS) entry which is preliminary data.</text>
</comment>
<proteinExistence type="predicted"/>
<dbReference type="EMBL" id="SMKV01000014">
    <property type="protein sequence ID" value="TDC92388.1"/>
    <property type="molecule type" value="Genomic_DNA"/>
</dbReference>
<reference evidence="1 2" key="1">
    <citation type="submission" date="2019-03" db="EMBL/GenBank/DDBJ databases">
        <title>Draft genome sequences of novel Actinobacteria.</title>
        <authorList>
            <person name="Sahin N."/>
            <person name="Ay H."/>
            <person name="Saygin H."/>
        </authorList>
    </citation>
    <scope>NUCLEOTIDE SEQUENCE [LARGE SCALE GENOMIC DNA]</scope>
    <source>
        <strain evidence="1 2">16K404</strain>
    </source>
</reference>
<dbReference type="OrthoDB" id="4630657at2"/>
<organism evidence="1 2">
    <name type="scientific">Saccharopolyspora aridisoli</name>
    <dbReference type="NCBI Taxonomy" id="2530385"/>
    <lineage>
        <taxon>Bacteria</taxon>
        <taxon>Bacillati</taxon>
        <taxon>Actinomycetota</taxon>
        <taxon>Actinomycetes</taxon>
        <taxon>Pseudonocardiales</taxon>
        <taxon>Pseudonocardiaceae</taxon>
        <taxon>Saccharopolyspora</taxon>
    </lineage>
</organism>
<sequence length="66" mass="7527">MAIAVWSSTCLDADGAHWGVHDGRTLLGQARCPRRTIARRRRHVAPPERPHRPDLALNLDECQYRV</sequence>
<dbReference type="Proteomes" id="UP000294744">
    <property type="component" value="Unassembled WGS sequence"/>
</dbReference>
<name>A0A4R4UK84_9PSEU</name>
<keyword evidence="2" id="KW-1185">Reference proteome</keyword>
<evidence type="ECO:0000313" key="1">
    <source>
        <dbReference type="EMBL" id="TDC92388.1"/>
    </source>
</evidence>